<organism evidence="2 3">
    <name type="scientific">Burkholderia phage phi1026b</name>
    <dbReference type="NCBI Taxonomy" id="2881399"/>
    <lineage>
        <taxon>Viruses</taxon>
        <taxon>Duplodnaviria</taxon>
        <taxon>Heunggongvirae</taxon>
        <taxon>Uroviricota</taxon>
        <taxon>Caudoviricetes</taxon>
        <taxon>Stanholtvirus</taxon>
        <taxon>Stanholtvirus sv1026b</taxon>
    </lineage>
</organism>
<accession>Q6JIF2</accession>
<keyword evidence="3" id="KW-1185">Reference proteome</keyword>
<dbReference type="EMBL" id="AY453853">
    <property type="protein sequence ID" value="AAR23230.1"/>
    <property type="molecule type" value="Genomic_DNA"/>
</dbReference>
<name>Q6JIF2_9CAUD</name>
<dbReference type="KEGG" id="vg:2744124"/>
<dbReference type="GeneID" id="2744124"/>
<dbReference type="OrthoDB" id="39110at10239"/>
<evidence type="ECO:0000313" key="3">
    <source>
        <dbReference type="Proteomes" id="UP000001775"/>
    </source>
</evidence>
<sequence length="73" mass="7818">MSLVSSICVLQSHELDDRHSRTPPVRTTAKHQNGHSNSGRGNEKAPRGEPAGLLACNLCSMAKIIYSCNSGVK</sequence>
<dbReference type="Proteomes" id="UP000001775">
    <property type="component" value="Segment"/>
</dbReference>
<feature type="region of interest" description="Disordered" evidence="1">
    <location>
        <begin position="15"/>
        <end position="48"/>
    </location>
</feature>
<evidence type="ECO:0000256" key="1">
    <source>
        <dbReference type="SAM" id="MobiDB-lite"/>
    </source>
</evidence>
<reference evidence="2 3" key="1">
    <citation type="journal article" date="2004" name="J. Bacteriol.">
        <title>Genomic diversity of Burkholderia pseudomallei clinical isolates: subtractive hybridization reveals a Burkholderia mallei-specific prophage in B. pseudomallei 1026b.</title>
        <authorList>
            <person name="DeShazer D."/>
        </authorList>
    </citation>
    <scope>NUCLEOTIDE SEQUENCE</scope>
</reference>
<evidence type="ECO:0000313" key="2">
    <source>
        <dbReference type="EMBL" id="AAR23230.1"/>
    </source>
</evidence>
<protein>
    <submittedName>
        <fullName evidence="2">Gp79</fullName>
    </submittedName>
</protein>
<dbReference type="RefSeq" id="NP_945110.1">
    <property type="nucleotide sequence ID" value="NC_005284.1"/>
</dbReference>
<proteinExistence type="predicted"/>